<keyword evidence="5 6" id="KW-0472">Membrane</keyword>
<dbReference type="InterPro" id="IPR020846">
    <property type="entry name" value="MFS_dom"/>
</dbReference>
<evidence type="ECO:0000313" key="9">
    <source>
        <dbReference type="Proteomes" id="UP000443582"/>
    </source>
</evidence>
<organism evidence="8 9">
    <name type="scientific">Halobacteriovorax vibrionivorans</name>
    <dbReference type="NCBI Taxonomy" id="2152716"/>
    <lineage>
        <taxon>Bacteria</taxon>
        <taxon>Pseudomonadati</taxon>
        <taxon>Bdellovibrionota</taxon>
        <taxon>Bacteriovoracia</taxon>
        <taxon>Bacteriovoracales</taxon>
        <taxon>Halobacteriovoraceae</taxon>
        <taxon>Halobacteriovorax</taxon>
    </lineage>
</organism>
<protein>
    <submittedName>
        <fullName evidence="8">MFS transporter</fullName>
    </submittedName>
</protein>
<dbReference type="PANTHER" id="PTHR23513:SF6">
    <property type="entry name" value="MAJOR FACILITATOR SUPERFAMILY ASSOCIATED DOMAIN-CONTAINING PROTEIN"/>
    <property type="match status" value="1"/>
</dbReference>
<proteinExistence type="predicted"/>
<accession>A0ABY0IJI6</accession>
<evidence type="ECO:0000256" key="3">
    <source>
        <dbReference type="ARBA" id="ARBA00022692"/>
    </source>
</evidence>
<feature type="transmembrane region" description="Helical" evidence="6">
    <location>
        <begin position="220"/>
        <end position="242"/>
    </location>
</feature>
<dbReference type="Pfam" id="PF07690">
    <property type="entry name" value="MFS_1"/>
    <property type="match status" value="1"/>
</dbReference>
<feature type="transmembrane region" description="Helical" evidence="6">
    <location>
        <begin position="169"/>
        <end position="189"/>
    </location>
</feature>
<evidence type="ECO:0000256" key="2">
    <source>
        <dbReference type="ARBA" id="ARBA00022475"/>
    </source>
</evidence>
<feature type="transmembrane region" description="Helical" evidence="6">
    <location>
        <begin position="139"/>
        <end position="163"/>
    </location>
</feature>
<dbReference type="SUPFAM" id="SSF103473">
    <property type="entry name" value="MFS general substrate transporter"/>
    <property type="match status" value="1"/>
</dbReference>
<evidence type="ECO:0000256" key="5">
    <source>
        <dbReference type="ARBA" id="ARBA00023136"/>
    </source>
</evidence>
<dbReference type="CDD" id="cd06173">
    <property type="entry name" value="MFS_MefA_like"/>
    <property type="match status" value="1"/>
</dbReference>
<feature type="transmembrane region" description="Helical" evidence="6">
    <location>
        <begin position="102"/>
        <end position="118"/>
    </location>
</feature>
<dbReference type="PROSITE" id="PS50850">
    <property type="entry name" value="MFS"/>
    <property type="match status" value="1"/>
</dbReference>
<dbReference type="Proteomes" id="UP000443582">
    <property type="component" value="Unassembled WGS sequence"/>
</dbReference>
<feature type="transmembrane region" description="Helical" evidence="6">
    <location>
        <begin position="254"/>
        <end position="273"/>
    </location>
</feature>
<comment type="caution">
    <text evidence="8">The sequence shown here is derived from an EMBL/GenBank/DDBJ whole genome shotgun (WGS) entry which is preliminary data.</text>
</comment>
<dbReference type="EMBL" id="QDKL01000001">
    <property type="protein sequence ID" value="RZF22740.1"/>
    <property type="molecule type" value="Genomic_DNA"/>
</dbReference>
<keyword evidence="9" id="KW-1185">Reference proteome</keyword>
<evidence type="ECO:0000313" key="8">
    <source>
        <dbReference type="EMBL" id="RZF22740.1"/>
    </source>
</evidence>
<feature type="transmembrane region" description="Helical" evidence="6">
    <location>
        <begin position="344"/>
        <end position="367"/>
    </location>
</feature>
<dbReference type="Gene3D" id="1.20.1250.20">
    <property type="entry name" value="MFS general substrate transporter like domains"/>
    <property type="match status" value="1"/>
</dbReference>
<keyword evidence="3 6" id="KW-0812">Transmembrane</keyword>
<dbReference type="InterPro" id="IPR011701">
    <property type="entry name" value="MFS"/>
</dbReference>
<keyword evidence="4 6" id="KW-1133">Transmembrane helix</keyword>
<gene>
    <name evidence="8" type="ORF">DAY19_02910</name>
</gene>
<sequence>MFKLPKVLRYQNFRKLYIAGLTSELGSFVSETALMLLVFELSSNNKAYLGAARAVFLLFLTIGNLIGGVIGEKYNRKKVLLFTNYIRIPIIFTILFVESPEVVILCDGLIALFTGMYNPTRQAMVNDIVPQKDMNKANALFGSAFAVLHMIGPFLGATMFTAFGGIKEVVALDFLTYIVGIFFIMSLTYNPPKHEEDSEKFISEIKNGIKYAKTQKPLSAILSNVVIEGLVLGFMFPLILPYMTEVLGATKQDYGIGLALFGLGGLFGGWASSTILKDQSVGKIIITALYIEPILMAVWLLSASYFATLIIFFIWGLVVFIRITNQLNYVSNKVETKYLARSFALLDLGFVVPNILGGIILTFIGNSFKTEEILYIVCIAFCTLIFPRMLFSDMKALFNINNETVERDTSIQDSI</sequence>
<feature type="transmembrane region" description="Helical" evidence="6">
    <location>
        <begin position="51"/>
        <end position="70"/>
    </location>
</feature>
<evidence type="ECO:0000259" key="7">
    <source>
        <dbReference type="PROSITE" id="PS50850"/>
    </source>
</evidence>
<evidence type="ECO:0000256" key="4">
    <source>
        <dbReference type="ARBA" id="ARBA00022989"/>
    </source>
</evidence>
<dbReference type="PANTHER" id="PTHR23513">
    <property type="entry name" value="INTEGRAL MEMBRANE EFFLUX PROTEIN-RELATED"/>
    <property type="match status" value="1"/>
</dbReference>
<evidence type="ECO:0000256" key="1">
    <source>
        <dbReference type="ARBA" id="ARBA00004651"/>
    </source>
</evidence>
<name>A0ABY0IJI6_9BACT</name>
<feature type="transmembrane region" description="Helical" evidence="6">
    <location>
        <begin position="373"/>
        <end position="391"/>
    </location>
</feature>
<dbReference type="InterPro" id="IPR036259">
    <property type="entry name" value="MFS_trans_sf"/>
</dbReference>
<evidence type="ECO:0000256" key="6">
    <source>
        <dbReference type="SAM" id="Phobius"/>
    </source>
</evidence>
<reference evidence="9" key="1">
    <citation type="journal article" date="2019" name="Int. J. Syst. Evol. Microbiol.">
        <title>Halobacteriovorax valvorus sp. nov., a novel prokaryotic predator isolated from coastal seawater of China.</title>
        <authorList>
            <person name="Chen M.-X."/>
        </authorList>
    </citation>
    <scope>NUCLEOTIDE SEQUENCE [LARGE SCALE GENOMIC DNA]</scope>
    <source>
        <strain evidence="9">BL9</strain>
    </source>
</reference>
<feature type="domain" description="Major facilitator superfamily (MFS) profile" evidence="7">
    <location>
        <begin position="12"/>
        <end position="395"/>
    </location>
</feature>
<dbReference type="RefSeq" id="WP_114705685.1">
    <property type="nucleotide sequence ID" value="NZ_QDKL01000001.1"/>
</dbReference>
<feature type="transmembrane region" description="Helical" evidence="6">
    <location>
        <begin position="16"/>
        <end position="39"/>
    </location>
</feature>
<feature type="transmembrane region" description="Helical" evidence="6">
    <location>
        <begin position="305"/>
        <end position="323"/>
    </location>
</feature>
<keyword evidence="2" id="KW-1003">Cell membrane</keyword>
<comment type="subcellular location">
    <subcellularLocation>
        <location evidence="1">Cell membrane</location>
        <topology evidence="1">Multi-pass membrane protein</topology>
    </subcellularLocation>
</comment>